<dbReference type="STRING" id="670307.HYPDE_23338"/>
<dbReference type="Proteomes" id="UP000005952">
    <property type="component" value="Chromosome"/>
</dbReference>
<reference evidence="2 3" key="1">
    <citation type="journal article" date="2013" name="Genome Announc.">
        <title>Genome sequences for three denitrifying bacterial strains isolated from a uranium- and nitrate-contaminated subsurface environment.</title>
        <authorList>
            <person name="Venkatramanan R."/>
            <person name="Prakash O."/>
            <person name="Woyke T."/>
            <person name="Chain P."/>
            <person name="Goodwin L.A."/>
            <person name="Watson D."/>
            <person name="Brooks S."/>
            <person name="Kostka J.E."/>
            <person name="Green S.J."/>
        </authorList>
    </citation>
    <scope>NUCLEOTIDE SEQUENCE [LARGE SCALE GENOMIC DNA]</scope>
    <source>
        <strain evidence="2 3">1NES1</strain>
    </source>
</reference>
<proteinExistence type="predicted"/>
<dbReference type="KEGG" id="hdt:HYPDE_23338"/>
<accession>N0AYZ5</accession>
<keyword evidence="1" id="KW-0812">Transmembrane</keyword>
<keyword evidence="1" id="KW-0472">Membrane</keyword>
<feature type="transmembrane region" description="Helical" evidence="1">
    <location>
        <begin position="48"/>
        <end position="68"/>
    </location>
</feature>
<name>N0AYZ5_9HYPH</name>
<evidence type="ECO:0000313" key="2">
    <source>
        <dbReference type="EMBL" id="AGK56354.1"/>
    </source>
</evidence>
<evidence type="ECO:0000313" key="3">
    <source>
        <dbReference type="Proteomes" id="UP000005952"/>
    </source>
</evidence>
<evidence type="ECO:0000256" key="1">
    <source>
        <dbReference type="SAM" id="Phobius"/>
    </source>
</evidence>
<keyword evidence="1" id="KW-1133">Transmembrane helix</keyword>
<protein>
    <submittedName>
        <fullName evidence="2">Uncharacterized protein</fullName>
    </submittedName>
</protein>
<keyword evidence="3" id="KW-1185">Reference proteome</keyword>
<organism evidence="2 3">
    <name type="scientific">Hyphomicrobium denitrificans 1NES1</name>
    <dbReference type="NCBI Taxonomy" id="670307"/>
    <lineage>
        <taxon>Bacteria</taxon>
        <taxon>Pseudomonadati</taxon>
        <taxon>Pseudomonadota</taxon>
        <taxon>Alphaproteobacteria</taxon>
        <taxon>Hyphomicrobiales</taxon>
        <taxon>Hyphomicrobiaceae</taxon>
        <taxon>Hyphomicrobium</taxon>
    </lineage>
</organism>
<dbReference type="AlphaFoldDB" id="N0AYZ5"/>
<gene>
    <name evidence="2" type="ORF">HYPDE_23338</name>
</gene>
<dbReference type="HOGENOM" id="CLU_2716935_0_0_5"/>
<sequence>MGVARTYRTLADRIRRNRRALWVRADCGLGPPPAFIRSGRSCCCRYPAVAWIAAFGGFAVLYGCTLVLPRLD</sequence>
<dbReference type="EMBL" id="CP005587">
    <property type="protein sequence ID" value="AGK56354.1"/>
    <property type="molecule type" value="Genomic_DNA"/>
</dbReference>